<reference evidence="2" key="1">
    <citation type="journal article" date="2021" name="PeerJ">
        <title>Extensive microbial diversity within the chicken gut microbiome revealed by metagenomics and culture.</title>
        <authorList>
            <person name="Gilroy R."/>
            <person name="Ravi A."/>
            <person name="Getino M."/>
            <person name="Pursley I."/>
            <person name="Horton D.L."/>
            <person name="Alikhan N.F."/>
            <person name="Baker D."/>
            <person name="Gharbi K."/>
            <person name="Hall N."/>
            <person name="Watson M."/>
            <person name="Adriaenssens E.M."/>
            <person name="Foster-Nyarko E."/>
            <person name="Jarju S."/>
            <person name="Secka A."/>
            <person name="Antonio M."/>
            <person name="Oren A."/>
            <person name="Chaudhuri R.R."/>
            <person name="La Ragione R."/>
            <person name="Hildebrand F."/>
            <person name="Pallen M.J."/>
        </authorList>
    </citation>
    <scope>NUCLEOTIDE SEQUENCE</scope>
    <source>
        <strain evidence="2">ChiHjej10B9-4811</strain>
    </source>
</reference>
<evidence type="ECO:0000256" key="1">
    <source>
        <dbReference type="SAM" id="MobiDB-lite"/>
    </source>
</evidence>
<evidence type="ECO:0000313" key="3">
    <source>
        <dbReference type="Proteomes" id="UP000823908"/>
    </source>
</evidence>
<dbReference type="Proteomes" id="UP000823908">
    <property type="component" value="Unassembled WGS sequence"/>
</dbReference>
<feature type="non-terminal residue" evidence="2">
    <location>
        <position position="1"/>
    </location>
</feature>
<evidence type="ECO:0000313" key="2">
    <source>
        <dbReference type="EMBL" id="HJD51898.1"/>
    </source>
</evidence>
<comment type="caution">
    <text evidence="2">The sequence shown here is derived from an EMBL/GenBank/DDBJ whole genome shotgun (WGS) entry which is preliminary data.</text>
</comment>
<sequence>KKRRSRRAVSSGAGSTEVRAEEVKAATGSSVVASIDQATKPAVSSDDAPVMLGVGVSAADIKRVGN</sequence>
<accession>A0A9D2UGA5</accession>
<proteinExistence type="predicted"/>
<dbReference type="AlphaFoldDB" id="A0A9D2UGA5"/>
<protein>
    <submittedName>
        <fullName evidence="2">Uncharacterized protein</fullName>
    </submittedName>
</protein>
<feature type="region of interest" description="Disordered" evidence="1">
    <location>
        <begin position="1"/>
        <end position="21"/>
    </location>
</feature>
<name>A0A9D2UGA5_9MICC</name>
<organism evidence="2 3">
    <name type="scientific">Candidatus Rothia avistercoris</name>
    <dbReference type="NCBI Taxonomy" id="2840479"/>
    <lineage>
        <taxon>Bacteria</taxon>
        <taxon>Bacillati</taxon>
        <taxon>Actinomycetota</taxon>
        <taxon>Actinomycetes</taxon>
        <taxon>Micrococcales</taxon>
        <taxon>Micrococcaceae</taxon>
        <taxon>Rothia</taxon>
    </lineage>
</organism>
<reference evidence="2" key="2">
    <citation type="submission" date="2021-04" db="EMBL/GenBank/DDBJ databases">
        <authorList>
            <person name="Gilroy R."/>
        </authorList>
    </citation>
    <scope>NUCLEOTIDE SEQUENCE</scope>
    <source>
        <strain evidence="2">ChiHjej10B9-4811</strain>
    </source>
</reference>
<gene>
    <name evidence="2" type="ORF">H9908_08555</name>
</gene>
<dbReference type="EMBL" id="DWUS01000194">
    <property type="protein sequence ID" value="HJD51898.1"/>
    <property type="molecule type" value="Genomic_DNA"/>
</dbReference>